<accession>A0A432CE37</accession>
<dbReference type="Gene3D" id="3.30.420.10">
    <property type="entry name" value="Ribonuclease H-like superfamily/Ribonuclease H"/>
    <property type="match status" value="1"/>
</dbReference>
<organism evidence="2 3">
    <name type="scientific">Flavobacterium bomense</name>
    <dbReference type="NCBI Taxonomy" id="2497483"/>
    <lineage>
        <taxon>Bacteria</taxon>
        <taxon>Pseudomonadati</taxon>
        <taxon>Bacteroidota</taxon>
        <taxon>Flavobacteriia</taxon>
        <taxon>Flavobacteriales</taxon>
        <taxon>Flavobacteriaceae</taxon>
        <taxon>Flavobacterium</taxon>
    </lineage>
</organism>
<sequence length="202" mass="24190">MGYSWKRARLSLKGKRNEEQFRFKQKQIETLKSLEDSGYIDLYFGDQSHFGLTPNVPYAWQTKDNQVLLPAAKGKYQNVVGLMTRKNKLYFEILESTFNSDRIICFMDRFVEQTIKKTVVILDNSPIHKSKKFMAKIEQWKEKDVLIYFLPPYSPELNLIEILWRRIKYHWLGFDAYKSFENLKEQLNFVLNNFGVKYDIKF</sequence>
<dbReference type="NCBIfam" id="NF033545">
    <property type="entry name" value="transpos_IS630"/>
    <property type="match status" value="1"/>
</dbReference>
<comment type="caution">
    <text evidence="2">The sequence shown here is derived from an EMBL/GenBank/DDBJ whole genome shotgun (WGS) entry which is preliminary data.</text>
</comment>
<dbReference type="RefSeq" id="WP_126563082.1">
    <property type="nucleotide sequence ID" value="NZ_RYDJ01000043.1"/>
</dbReference>
<keyword evidence="3" id="KW-1185">Reference proteome</keyword>
<dbReference type="InterPro" id="IPR038717">
    <property type="entry name" value="Tc1-like_DDE_dom"/>
</dbReference>
<dbReference type="EMBL" id="RYDJ01000043">
    <property type="protein sequence ID" value="RTZ00457.1"/>
    <property type="molecule type" value="Genomic_DNA"/>
</dbReference>
<reference evidence="2 3" key="1">
    <citation type="submission" date="2018-12" db="EMBL/GenBank/DDBJ databases">
        <title>Flavobacterium sp. nov., isolated from glacier ice.</title>
        <authorList>
            <person name="Liu Q."/>
            <person name="Xin Y.-H."/>
        </authorList>
    </citation>
    <scope>NUCLEOTIDE SEQUENCE [LARGE SCALE GENOMIC DNA]</scope>
    <source>
        <strain evidence="2 3">RB1N8</strain>
    </source>
</reference>
<dbReference type="AlphaFoldDB" id="A0A432CE37"/>
<dbReference type="InterPro" id="IPR047655">
    <property type="entry name" value="Transpos_IS630-like"/>
</dbReference>
<dbReference type="Proteomes" id="UP000280825">
    <property type="component" value="Unassembled WGS sequence"/>
</dbReference>
<evidence type="ECO:0000259" key="1">
    <source>
        <dbReference type="Pfam" id="PF13358"/>
    </source>
</evidence>
<dbReference type="GO" id="GO:0003676">
    <property type="term" value="F:nucleic acid binding"/>
    <property type="evidence" value="ECO:0007669"/>
    <property type="project" value="InterPro"/>
</dbReference>
<dbReference type="InterPro" id="IPR036397">
    <property type="entry name" value="RNaseH_sf"/>
</dbReference>
<evidence type="ECO:0000313" key="2">
    <source>
        <dbReference type="EMBL" id="RTZ00457.1"/>
    </source>
</evidence>
<feature type="domain" description="Tc1-like transposase DDE" evidence="1">
    <location>
        <begin position="41"/>
        <end position="184"/>
    </location>
</feature>
<name>A0A432CE37_9FLAO</name>
<dbReference type="Pfam" id="PF13358">
    <property type="entry name" value="DDE_3"/>
    <property type="match status" value="1"/>
</dbReference>
<proteinExistence type="predicted"/>
<protein>
    <submittedName>
        <fullName evidence="2">IS630 family transposase</fullName>
    </submittedName>
</protein>
<evidence type="ECO:0000313" key="3">
    <source>
        <dbReference type="Proteomes" id="UP000280825"/>
    </source>
</evidence>
<gene>
    <name evidence="2" type="ORF">EKL98_15330</name>
</gene>